<dbReference type="Pfam" id="PF04542">
    <property type="entry name" value="Sigma70_r2"/>
    <property type="match status" value="1"/>
</dbReference>
<feature type="domain" description="RNA polymerase sigma factor 70 region 4 type 2" evidence="6">
    <location>
        <begin position="122"/>
        <end position="173"/>
    </location>
</feature>
<dbReference type="NCBIfam" id="TIGR02937">
    <property type="entry name" value="sigma70-ECF"/>
    <property type="match status" value="1"/>
</dbReference>
<evidence type="ECO:0000259" key="6">
    <source>
        <dbReference type="Pfam" id="PF08281"/>
    </source>
</evidence>
<sequence length="188" mass="22428">MSTEVWQNFKSGDKNAFESIYTLYIDDMYNYGLKICSCKELVKDCIQEVFIYLYEHKNNLSEPKNLKYYILRSLKNAIYTKLSKETKINNIHKIDFSNTFSDDYLHFENKKINKEINDNKKMAVKMILKSLTPKQREILLLKFVSGHNYYEIGEITNINHNSARKQVYRVLTKIRENNDLDHLNKLCF</sequence>
<dbReference type="Pfam" id="PF08281">
    <property type="entry name" value="Sigma70_r4_2"/>
    <property type="match status" value="1"/>
</dbReference>
<comment type="caution">
    <text evidence="7">The sequence shown here is derived from an EMBL/GenBank/DDBJ whole genome shotgun (WGS) entry which is preliminary data.</text>
</comment>
<dbReference type="Proteomes" id="UP001597459">
    <property type="component" value="Unassembled WGS sequence"/>
</dbReference>
<dbReference type="Gene3D" id="1.10.1740.10">
    <property type="match status" value="1"/>
</dbReference>
<feature type="domain" description="RNA polymerase sigma-70 region 2" evidence="5">
    <location>
        <begin position="21"/>
        <end position="86"/>
    </location>
</feature>
<keyword evidence="8" id="KW-1185">Reference proteome</keyword>
<evidence type="ECO:0000256" key="2">
    <source>
        <dbReference type="ARBA" id="ARBA00023015"/>
    </source>
</evidence>
<name>A0ABW5N8A5_9FLAO</name>
<evidence type="ECO:0000256" key="1">
    <source>
        <dbReference type="ARBA" id="ARBA00010641"/>
    </source>
</evidence>
<organism evidence="7 8">
    <name type="scientific">Aquimarina hainanensis</name>
    <dbReference type="NCBI Taxonomy" id="1578017"/>
    <lineage>
        <taxon>Bacteria</taxon>
        <taxon>Pseudomonadati</taxon>
        <taxon>Bacteroidota</taxon>
        <taxon>Flavobacteriia</taxon>
        <taxon>Flavobacteriales</taxon>
        <taxon>Flavobacteriaceae</taxon>
        <taxon>Aquimarina</taxon>
    </lineage>
</organism>
<dbReference type="InterPro" id="IPR039425">
    <property type="entry name" value="RNA_pol_sigma-70-like"/>
</dbReference>
<dbReference type="SUPFAM" id="SSF88659">
    <property type="entry name" value="Sigma3 and sigma4 domains of RNA polymerase sigma factors"/>
    <property type="match status" value="1"/>
</dbReference>
<accession>A0ABW5N8A5</accession>
<evidence type="ECO:0000259" key="5">
    <source>
        <dbReference type="Pfam" id="PF04542"/>
    </source>
</evidence>
<dbReference type="InterPro" id="IPR013249">
    <property type="entry name" value="RNA_pol_sigma70_r4_t2"/>
</dbReference>
<gene>
    <name evidence="7" type="ORF">ACFSTE_13495</name>
</gene>
<reference evidence="8" key="1">
    <citation type="journal article" date="2019" name="Int. J. Syst. Evol. Microbiol.">
        <title>The Global Catalogue of Microorganisms (GCM) 10K type strain sequencing project: providing services to taxonomists for standard genome sequencing and annotation.</title>
        <authorList>
            <consortium name="The Broad Institute Genomics Platform"/>
            <consortium name="The Broad Institute Genome Sequencing Center for Infectious Disease"/>
            <person name="Wu L."/>
            <person name="Ma J."/>
        </authorList>
    </citation>
    <scope>NUCLEOTIDE SEQUENCE [LARGE SCALE GENOMIC DNA]</scope>
    <source>
        <strain evidence="8">KCTC 42423</strain>
    </source>
</reference>
<keyword evidence="3" id="KW-0731">Sigma factor</keyword>
<proteinExistence type="inferred from homology"/>
<keyword evidence="2" id="KW-0805">Transcription regulation</keyword>
<evidence type="ECO:0000313" key="7">
    <source>
        <dbReference type="EMBL" id="MFD2591845.1"/>
    </source>
</evidence>
<dbReference type="InterPro" id="IPR013325">
    <property type="entry name" value="RNA_pol_sigma_r2"/>
</dbReference>
<comment type="similarity">
    <text evidence="1">Belongs to the sigma-70 factor family. ECF subfamily.</text>
</comment>
<dbReference type="CDD" id="cd06171">
    <property type="entry name" value="Sigma70_r4"/>
    <property type="match status" value="1"/>
</dbReference>
<evidence type="ECO:0000256" key="3">
    <source>
        <dbReference type="ARBA" id="ARBA00023082"/>
    </source>
</evidence>
<dbReference type="PANTHER" id="PTHR43133:SF46">
    <property type="entry name" value="RNA POLYMERASE SIGMA-70 FACTOR ECF SUBFAMILY"/>
    <property type="match status" value="1"/>
</dbReference>
<dbReference type="EMBL" id="JBHULX010000027">
    <property type="protein sequence ID" value="MFD2591845.1"/>
    <property type="molecule type" value="Genomic_DNA"/>
</dbReference>
<dbReference type="InterPro" id="IPR014284">
    <property type="entry name" value="RNA_pol_sigma-70_dom"/>
</dbReference>
<keyword evidence="4" id="KW-0804">Transcription</keyword>
<protein>
    <submittedName>
        <fullName evidence="7">RNA polymerase sigma factor</fullName>
    </submittedName>
</protein>
<dbReference type="InterPro" id="IPR007627">
    <property type="entry name" value="RNA_pol_sigma70_r2"/>
</dbReference>
<dbReference type="PANTHER" id="PTHR43133">
    <property type="entry name" value="RNA POLYMERASE ECF-TYPE SIGMA FACTO"/>
    <property type="match status" value="1"/>
</dbReference>
<evidence type="ECO:0000256" key="4">
    <source>
        <dbReference type="ARBA" id="ARBA00023163"/>
    </source>
</evidence>
<dbReference type="Gene3D" id="1.10.10.10">
    <property type="entry name" value="Winged helix-like DNA-binding domain superfamily/Winged helix DNA-binding domain"/>
    <property type="match status" value="1"/>
</dbReference>
<dbReference type="InterPro" id="IPR013324">
    <property type="entry name" value="RNA_pol_sigma_r3/r4-like"/>
</dbReference>
<dbReference type="SUPFAM" id="SSF88946">
    <property type="entry name" value="Sigma2 domain of RNA polymerase sigma factors"/>
    <property type="match status" value="1"/>
</dbReference>
<dbReference type="RefSeq" id="WP_378258478.1">
    <property type="nucleotide sequence ID" value="NZ_JBHSJV010000001.1"/>
</dbReference>
<dbReference type="InterPro" id="IPR036388">
    <property type="entry name" value="WH-like_DNA-bd_sf"/>
</dbReference>
<evidence type="ECO:0000313" key="8">
    <source>
        <dbReference type="Proteomes" id="UP001597459"/>
    </source>
</evidence>